<sequence>MAGSKYAACAHSWNLGGPEATIRQDHLPRTTRDKIIYFSLSLTSLPSVSCCVVEATVNVGFCFGRYPAHTNKHRACIKTLADRCQYALLFVGGSWWR</sequence>
<accession>A0ABD0LH15</accession>
<dbReference type="EMBL" id="JACVVK020000048">
    <property type="protein sequence ID" value="KAK7498784.1"/>
    <property type="molecule type" value="Genomic_DNA"/>
</dbReference>
<reference evidence="1 2" key="1">
    <citation type="journal article" date="2023" name="Sci. Data">
        <title>Genome assembly of the Korean intertidal mud-creeper Batillaria attramentaria.</title>
        <authorList>
            <person name="Patra A.K."/>
            <person name="Ho P.T."/>
            <person name="Jun S."/>
            <person name="Lee S.J."/>
            <person name="Kim Y."/>
            <person name="Won Y.J."/>
        </authorList>
    </citation>
    <scope>NUCLEOTIDE SEQUENCE [LARGE SCALE GENOMIC DNA]</scope>
    <source>
        <strain evidence="1">Wonlab-2016</strain>
    </source>
</reference>
<organism evidence="1 2">
    <name type="scientific">Batillaria attramentaria</name>
    <dbReference type="NCBI Taxonomy" id="370345"/>
    <lineage>
        <taxon>Eukaryota</taxon>
        <taxon>Metazoa</taxon>
        <taxon>Spiralia</taxon>
        <taxon>Lophotrochozoa</taxon>
        <taxon>Mollusca</taxon>
        <taxon>Gastropoda</taxon>
        <taxon>Caenogastropoda</taxon>
        <taxon>Sorbeoconcha</taxon>
        <taxon>Cerithioidea</taxon>
        <taxon>Batillariidae</taxon>
        <taxon>Batillaria</taxon>
    </lineage>
</organism>
<proteinExistence type="predicted"/>
<evidence type="ECO:0000313" key="1">
    <source>
        <dbReference type="EMBL" id="KAK7498784.1"/>
    </source>
</evidence>
<dbReference type="Proteomes" id="UP001519460">
    <property type="component" value="Unassembled WGS sequence"/>
</dbReference>
<gene>
    <name evidence="1" type="ORF">BaRGS_00009876</name>
</gene>
<comment type="caution">
    <text evidence="1">The sequence shown here is derived from an EMBL/GenBank/DDBJ whole genome shotgun (WGS) entry which is preliminary data.</text>
</comment>
<keyword evidence="2" id="KW-1185">Reference proteome</keyword>
<dbReference type="AlphaFoldDB" id="A0ABD0LH15"/>
<protein>
    <submittedName>
        <fullName evidence="1">Uncharacterized protein</fullName>
    </submittedName>
</protein>
<evidence type="ECO:0000313" key="2">
    <source>
        <dbReference type="Proteomes" id="UP001519460"/>
    </source>
</evidence>
<name>A0ABD0LH15_9CAEN</name>